<gene>
    <name evidence="2" type="ORF">AX774_g5322</name>
</gene>
<proteinExistence type="predicted"/>
<comment type="caution">
    <text evidence="2">The sequence shown here is derived from an EMBL/GenBank/DDBJ whole genome shotgun (WGS) entry which is preliminary data.</text>
</comment>
<dbReference type="EMBL" id="LSSK01000950">
    <property type="protein sequence ID" value="OMH81221.1"/>
    <property type="molecule type" value="Genomic_DNA"/>
</dbReference>
<reference evidence="3" key="1">
    <citation type="submission" date="2017-01" db="EMBL/GenBank/DDBJ databases">
        <authorList>
            <person name="Wang Y."/>
            <person name="White M."/>
            <person name="Kvist S."/>
            <person name="Moncalvo J.-M."/>
        </authorList>
    </citation>
    <scope>NUCLEOTIDE SEQUENCE [LARGE SCALE GENOMIC DNA]</scope>
    <source>
        <strain evidence="3">COL-18-3</strain>
    </source>
</reference>
<protein>
    <submittedName>
        <fullName evidence="2">Uncharacterized protein</fullName>
    </submittedName>
</protein>
<name>A0A1R1PJT2_ZANCU</name>
<evidence type="ECO:0000313" key="2">
    <source>
        <dbReference type="EMBL" id="OMH81221.1"/>
    </source>
</evidence>
<accession>A0A1R1PJT2</accession>
<keyword evidence="1" id="KW-0732">Signal</keyword>
<evidence type="ECO:0000256" key="1">
    <source>
        <dbReference type="SAM" id="SignalP"/>
    </source>
</evidence>
<dbReference type="AlphaFoldDB" id="A0A1R1PJT2"/>
<evidence type="ECO:0000313" key="3">
    <source>
        <dbReference type="Proteomes" id="UP000188320"/>
    </source>
</evidence>
<keyword evidence="3" id="KW-1185">Reference proteome</keyword>
<dbReference type="Proteomes" id="UP000188320">
    <property type="component" value="Unassembled WGS sequence"/>
</dbReference>
<organism evidence="2 3">
    <name type="scientific">Zancudomyces culisetae</name>
    <name type="common">Gut fungus</name>
    <name type="synonym">Smittium culisetae</name>
    <dbReference type="NCBI Taxonomy" id="1213189"/>
    <lineage>
        <taxon>Eukaryota</taxon>
        <taxon>Fungi</taxon>
        <taxon>Fungi incertae sedis</taxon>
        <taxon>Zoopagomycota</taxon>
        <taxon>Kickxellomycotina</taxon>
        <taxon>Harpellomycetes</taxon>
        <taxon>Harpellales</taxon>
        <taxon>Legeriomycetaceae</taxon>
        <taxon>Zancudomyces</taxon>
    </lineage>
</organism>
<sequence>MANILLTIVLLIASRFVASANTENSQLADANKNVEYKPNNLLSRQKRTLEMQMFRTTYYKHKINTVAILPNGCYNIPNINSAILDGGKKGAGSIMFCTQRNCIGKCVNSLRKHWLYPGNMVYDIGGQAKSVIWFNPEV</sequence>
<feature type="signal peptide" evidence="1">
    <location>
        <begin position="1"/>
        <end position="19"/>
    </location>
</feature>
<feature type="chain" id="PRO_5010375886" evidence="1">
    <location>
        <begin position="20"/>
        <end position="138"/>
    </location>
</feature>